<feature type="domain" description="Reverse transcriptase" evidence="7">
    <location>
        <begin position="1"/>
        <end position="82"/>
    </location>
</feature>
<dbReference type="GO" id="GO:0004519">
    <property type="term" value="F:endonuclease activity"/>
    <property type="evidence" value="ECO:0007669"/>
    <property type="project" value="UniProtKB-KW"/>
</dbReference>
<dbReference type="InterPro" id="IPR000477">
    <property type="entry name" value="RT_dom"/>
</dbReference>
<evidence type="ECO:0000313" key="8">
    <source>
        <dbReference type="EMBL" id="EPQ25612.1"/>
    </source>
</evidence>
<dbReference type="PROSITE" id="PS50878">
    <property type="entry name" value="RT_POL"/>
    <property type="match status" value="1"/>
</dbReference>
<evidence type="ECO:0000256" key="5">
    <source>
        <dbReference type="ARBA" id="ARBA00022801"/>
    </source>
</evidence>
<reference evidence="8 9" key="1">
    <citation type="journal article" date="2013" name="Plant Cell">
        <title>The transition from a phytopathogenic smut ancestor to an anamorphic biocontrol agent deciphered by comparative whole-genome analysis.</title>
        <authorList>
            <person name="Lefebvre F."/>
            <person name="Joly D.L."/>
            <person name="Labbe C."/>
            <person name="Teichmann B."/>
            <person name="Linning R."/>
            <person name="Belzile F."/>
            <person name="Bakkeren G."/>
            <person name="Belanger R.R."/>
        </authorList>
    </citation>
    <scope>NUCLEOTIDE SEQUENCE [LARGE SCALE GENOMIC DNA]</scope>
    <source>
        <strain evidence="8 9">PF-1</strain>
    </source>
</reference>
<dbReference type="InterPro" id="IPR050951">
    <property type="entry name" value="Retrovirus_Pol_polyprotein"/>
</dbReference>
<keyword evidence="3" id="KW-0540">Nuclease</keyword>
<dbReference type="SUPFAM" id="SSF56672">
    <property type="entry name" value="DNA/RNA polymerases"/>
    <property type="match status" value="1"/>
</dbReference>
<keyword evidence="4" id="KW-0255">Endonuclease</keyword>
<protein>
    <recommendedName>
        <fullName evidence="7">Reverse transcriptase domain-containing protein</fullName>
    </recommendedName>
</protein>
<dbReference type="FunFam" id="3.30.70.270:FF:000003">
    <property type="entry name" value="Transposon Ty3-G Gag-Pol polyprotein"/>
    <property type="match status" value="1"/>
</dbReference>
<dbReference type="GO" id="GO:0016787">
    <property type="term" value="F:hydrolase activity"/>
    <property type="evidence" value="ECO:0007669"/>
    <property type="project" value="UniProtKB-KW"/>
</dbReference>
<evidence type="ECO:0000256" key="2">
    <source>
        <dbReference type="ARBA" id="ARBA00022695"/>
    </source>
</evidence>
<evidence type="ECO:0000256" key="3">
    <source>
        <dbReference type="ARBA" id="ARBA00022722"/>
    </source>
</evidence>
<dbReference type="EMBL" id="KE361656">
    <property type="protein sequence ID" value="EPQ25612.1"/>
    <property type="molecule type" value="Genomic_DNA"/>
</dbReference>
<dbReference type="CDD" id="cd01647">
    <property type="entry name" value="RT_LTR"/>
    <property type="match status" value="1"/>
</dbReference>
<dbReference type="InterPro" id="IPR043128">
    <property type="entry name" value="Rev_trsase/Diguanyl_cyclase"/>
</dbReference>
<organism evidence="8 9">
    <name type="scientific">Pseudozyma flocculosa PF-1</name>
    <dbReference type="NCBI Taxonomy" id="1277687"/>
    <lineage>
        <taxon>Eukaryota</taxon>
        <taxon>Fungi</taxon>
        <taxon>Dikarya</taxon>
        <taxon>Basidiomycota</taxon>
        <taxon>Ustilaginomycotina</taxon>
        <taxon>Ustilaginomycetes</taxon>
        <taxon>Ustilaginales</taxon>
        <taxon>Ustilaginaceae</taxon>
        <taxon>Pseudozyma</taxon>
    </lineage>
</organism>
<dbReference type="RefSeq" id="XP_007882559.1">
    <property type="nucleotide sequence ID" value="XM_007884368.1"/>
</dbReference>
<dbReference type="Gene3D" id="3.30.70.270">
    <property type="match status" value="1"/>
</dbReference>
<dbReference type="PANTHER" id="PTHR37984">
    <property type="entry name" value="PROTEIN CBG26694"/>
    <property type="match status" value="1"/>
</dbReference>
<dbReference type="OrthoDB" id="3018369at2759"/>
<proteinExistence type="predicted"/>
<name>A0A061H0G7_9BASI</name>
<dbReference type="AlphaFoldDB" id="A0A061H0G7"/>
<dbReference type="InterPro" id="IPR041373">
    <property type="entry name" value="RT_RNaseH"/>
</dbReference>
<evidence type="ECO:0000259" key="7">
    <source>
        <dbReference type="PROSITE" id="PS50878"/>
    </source>
</evidence>
<dbReference type="Pfam" id="PF00078">
    <property type="entry name" value="RVT_1"/>
    <property type="match status" value="1"/>
</dbReference>
<dbReference type="GO" id="GO:0003964">
    <property type="term" value="F:RNA-directed DNA polymerase activity"/>
    <property type="evidence" value="ECO:0007669"/>
    <property type="project" value="UniProtKB-KW"/>
</dbReference>
<dbReference type="InterPro" id="IPR043502">
    <property type="entry name" value="DNA/RNA_pol_sf"/>
</dbReference>
<keyword evidence="6" id="KW-0695">RNA-directed DNA polymerase</keyword>
<keyword evidence="2" id="KW-0548">Nucleotidyltransferase</keyword>
<dbReference type="Pfam" id="PF17917">
    <property type="entry name" value="RT_RNaseH"/>
    <property type="match status" value="1"/>
</dbReference>
<evidence type="ECO:0000256" key="1">
    <source>
        <dbReference type="ARBA" id="ARBA00022679"/>
    </source>
</evidence>
<evidence type="ECO:0000256" key="6">
    <source>
        <dbReference type="ARBA" id="ARBA00022918"/>
    </source>
</evidence>
<keyword evidence="5" id="KW-0378">Hydrolase</keyword>
<dbReference type="eggNOG" id="KOG0017">
    <property type="taxonomic scope" value="Eukaryota"/>
</dbReference>
<dbReference type="KEGG" id="pfp:PFL1_06932"/>
<sequence>MPFGLCNAPSTFQALMNEVLGDLLDVFVLVYLDDILIFSKNREDHAGHVRAVLDRLRANRLYCAPGKCEFFQDEVEFLGYRVSNRGVTMDPKKVEAITEWPEPRSIHDIQGAIELSAEQRDAFTRLKKAFTTAPVLRHFDPSLPTVMETDASDYVVAGVLSQWVPNAEEHAASPPRARTHTLHPIAFWSRQMVPAERNYEIHDKELLAVVKACEEWRHYLHGISAPFEILTDHQALEYFQTKRNLTRRQARWGLSLGEFDFRITYRPGVDGGKPDALTRRSDLHPNAGKHYSAAEPDPANHAVLLDRGLFAKSNQLLPASEFLQDVIRGTASLDPGKAESLGLSKKAGVWLTAQGKWYIPPALVPRRHTTRVDMLRVR</sequence>
<evidence type="ECO:0000256" key="4">
    <source>
        <dbReference type="ARBA" id="ARBA00022759"/>
    </source>
</evidence>
<dbReference type="HOGENOM" id="CLU_000384_33_3_1"/>
<evidence type="ECO:0000313" key="9">
    <source>
        <dbReference type="Proteomes" id="UP000053664"/>
    </source>
</evidence>
<dbReference type="GeneID" id="19320996"/>
<gene>
    <name evidence="8" type="ORF">PFL1_06932</name>
</gene>
<keyword evidence="1" id="KW-0808">Transferase</keyword>
<accession>A0A061H0G7</accession>
<dbReference type="Proteomes" id="UP000053664">
    <property type="component" value="Unassembled WGS sequence"/>
</dbReference>
<dbReference type="CDD" id="cd09274">
    <property type="entry name" value="RNase_HI_RT_Ty3"/>
    <property type="match status" value="1"/>
</dbReference>
<dbReference type="PANTHER" id="PTHR37984:SF5">
    <property type="entry name" value="PROTEIN NYNRIN-LIKE"/>
    <property type="match status" value="1"/>
</dbReference>